<keyword evidence="1" id="KW-0560">Oxidoreductase</keyword>
<reference evidence="3" key="2">
    <citation type="submission" date="2020-09" db="EMBL/GenBank/DDBJ databases">
        <authorList>
            <person name="Sun Q."/>
            <person name="Zhou Y."/>
        </authorList>
    </citation>
    <scope>NUCLEOTIDE SEQUENCE</scope>
    <source>
        <strain evidence="3">CGMCC 4.7308</strain>
    </source>
</reference>
<dbReference type="PANTHER" id="PTHR13847:SF287">
    <property type="entry name" value="FAD-DEPENDENT OXIDOREDUCTASE DOMAIN-CONTAINING PROTEIN 1"/>
    <property type="match status" value="1"/>
</dbReference>
<evidence type="ECO:0000259" key="2">
    <source>
        <dbReference type="Pfam" id="PF01266"/>
    </source>
</evidence>
<name>A0A917WFI4_9ACTN</name>
<gene>
    <name evidence="3" type="ORF">GCM10011594_17450</name>
</gene>
<evidence type="ECO:0000256" key="1">
    <source>
        <dbReference type="ARBA" id="ARBA00023002"/>
    </source>
</evidence>
<organism evidence="3 4">
    <name type="scientific">Nakamurella endophytica</name>
    <dbReference type="NCBI Taxonomy" id="1748367"/>
    <lineage>
        <taxon>Bacteria</taxon>
        <taxon>Bacillati</taxon>
        <taxon>Actinomycetota</taxon>
        <taxon>Actinomycetes</taxon>
        <taxon>Nakamurellales</taxon>
        <taxon>Nakamurellaceae</taxon>
        <taxon>Nakamurella</taxon>
    </lineage>
</organism>
<dbReference type="Gene3D" id="3.30.9.10">
    <property type="entry name" value="D-Amino Acid Oxidase, subunit A, domain 2"/>
    <property type="match status" value="1"/>
</dbReference>
<dbReference type="EMBL" id="BMNA01000003">
    <property type="protein sequence ID" value="GGL98089.1"/>
    <property type="molecule type" value="Genomic_DNA"/>
</dbReference>
<reference evidence="3" key="1">
    <citation type="journal article" date="2014" name="Int. J. Syst. Evol. Microbiol.">
        <title>Complete genome sequence of Corynebacterium casei LMG S-19264T (=DSM 44701T), isolated from a smear-ripened cheese.</title>
        <authorList>
            <consortium name="US DOE Joint Genome Institute (JGI-PGF)"/>
            <person name="Walter F."/>
            <person name="Albersmeier A."/>
            <person name="Kalinowski J."/>
            <person name="Ruckert C."/>
        </authorList>
    </citation>
    <scope>NUCLEOTIDE SEQUENCE</scope>
    <source>
        <strain evidence="3">CGMCC 4.7308</strain>
    </source>
</reference>
<keyword evidence="4" id="KW-1185">Reference proteome</keyword>
<dbReference type="Proteomes" id="UP000655208">
    <property type="component" value="Unassembled WGS sequence"/>
</dbReference>
<evidence type="ECO:0000313" key="3">
    <source>
        <dbReference type="EMBL" id="GGL98089.1"/>
    </source>
</evidence>
<comment type="caution">
    <text evidence="3">The sequence shown here is derived from an EMBL/GenBank/DDBJ whole genome shotgun (WGS) entry which is preliminary data.</text>
</comment>
<dbReference type="GO" id="GO:0005737">
    <property type="term" value="C:cytoplasm"/>
    <property type="evidence" value="ECO:0007669"/>
    <property type="project" value="TreeGrafter"/>
</dbReference>
<evidence type="ECO:0000313" key="4">
    <source>
        <dbReference type="Proteomes" id="UP000655208"/>
    </source>
</evidence>
<feature type="domain" description="FAD dependent oxidoreductase" evidence="2">
    <location>
        <begin position="16"/>
        <end position="359"/>
    </location>
</feature>
<protein>
    <submittedName>
        <fullName evidence="3">FAD-dependent oxidoreductase</fullName>
    </submittedName>
</protein>
<dbReference type="InterPro" id="IPR036188">
    <property type="entry name" value="FAD/NAD-bd_sf"/>
</dbReference>
<dbReference type="Gene3D" id="3.50.50.60">
    <property type="entry name" value="FAD/NAD(P)-binding domain"/>
    <property type="match status" value="1"/>
</dbReference>
<proteinExistence type="predicted"/>
<dbReference type="AlphaFoldDB" id="A0A917WFI4"/>
<dbReference type="RefSeq" id="WP_188941126.1">
    <property type="nucleotide sequence ID" value="NZ_BMNA01000003.1"/>
</dbReference>
<dbReference type="Pfam" id="PF01266">
    <property type="entry name" value="DAO"/>
    <property type="match status" value="1"/>
</dbReference>
<dbReference type="InterPro" id="IPR006076">
    <property type="entry name" value="FAD-dep_OxRdtase"/>
</dbReference>
<sequence length="391" mass="40983">MAPPADGPPGTDPRTAVVVGAGIVGASCAYHLARRGLRTVVLDSGGIAQGATGLASGGVRTQFRWPLEAAMTVRSRELWRDFETAHDVDLGYRQVGYLSLAADDAFAGELRGRLDAQRALGIPVEVLDQAGVGRMLPGARTDDLQMAAFTPLDGFGSPGDVTTEVAARGRDLGVRYRLYEGVVDVQQAGGRVTGVRTAAGERIAADIVVNAAGLGSPALGALVGVDLPVTPYRQHQFLTEDLPDLDTSRLPNVLEPDLDLYLRGEGGGVLLGVASDAEAGRSDTTVTWELLEKLGEALEHRWPRLAGAGIARGWVGCYEVTPDRRALVGAAHGVDGYFYATGFSGHGFMHGFAAAEAVVGLALDGHWPTVDLTELSADRFATAAHRTATHG</sequence>
<dbReference type="PANTHER" id="PTHR13847">
    <property type="entry name" value="SARCOSINE DEHYDROGENASE-RELATED"/>
    <property type="match status" value="1"/>
</dbReference>
<dbReference type="SUPFAM" id="SSF54373">
    <property type="entry name" value="FAD-linked reductases, C-terminal domain"/>
    <property type="match status" value="1"/>
</dbReference>
<dbReference type="SUPFAM" id="SSF51905">
    <property type="entry name" value="FAD/NAD(P)-binding domain"/>
    <property type="match status" value="1"/>
</dbReference>
<dbReference type="GO" id="GO:0016491">
    <property type="term" value="F:oxidoreductase activity"/>
    <property type="evidence" value="ECO:0007669"/>
    <property type="project" value="UniProtKB-KW"/>
</dbReference>
<accession>A0A917WFI4</accession>